<dbReference type="InterPro" id="IPR001279">
    <property type="entry name" value="Metallo-B-lactamas"/>
</dbReference>
<dbReference type="CDD" id="cd07712">
    <property type="entry name" value="MBLAC2-like_MBL-fold"/>
    <property type="match status" value="1"/>
</dbReference>
<reference evidence="2 3" key="2">
    <citation type="journal article" date="2011" name="Stand. Genomic Sci.">
        <title>Complete genome sequence of Paludibacter propionicigenes type strain (WB4).</title>
        <authorList>
            <person name="Gronow S."/>
            <person name="Munk C."/>
            <person name="Lapidus A."/>
            <person name="Nolan M."/>
            <person name="Lucas S."/>
            <person name="Hammon N."/>
            <person name="Deshpande S."/>
            <person name="Cheng J.F."/>
            <person name="Tapia R."/>
            <person name="Han C."/>
            <person name="Goodwin L."/>
            <person name="Pitluck S."/>
            <person name="Liolios K."/>
            <person name="Ivanova N."/>
            <person name="Mavromatis K."/>
            <person name="Mikhailova N."/>
            <person name="Pati A."/>
            <person name="Chen A."/>
            <person name="Palaniappan K."/>
            <person name="Land M."/>
            <person name="Hauser L."/>
            <person name="Chang Y.J."/>
            <person name="Jeffries C.D."/>
            <person name="Brambilla E."/>
            <person name="Rohde M."/>
            <person name="Goker M."/>
            <person name="Detter J.C."/>
            <person name="Woyke T."/>
            <person name="Bristow J."/>
            <person name="Eisen J.A."/>
            <person name="Markowitz V."/>
            <person name="Hugenholtz P."/>
            <person name="Kyrpides N.C."/>
            <person name="Klenk H.P."/>
        </authorList>
    </citation>
    <scope>NUCLEOTIDE SEQUENCE [LARGE SCALE GENOMIC DNA]</scope>
    <source>
        <strain evidence="3">DSM 17365 / JCM 13257 / WB4</strain>
    </source>
</reference>
<dbReference type="STRING" id="694427.Palpr_0673"/>
<dbReference type="Proteomes" id="UP000008718">
    <property type="component" value="Chromosome"/>
</dbReference>
<dbReference type="KEGG" id="ppn:Palpr_0673"/>
<keyword evidence="3" id="KW-1185">Reference proteome</keyword>
<reference key="1">
    <citation type="submission" date="2010-11" db="EMBL/GenBank/DDBJ databases">
        <title>The complete genome of Paludibacter propionicigenes DSM 17365.</title>
        <authorList>
            <consortium name="US DOE Joint Genome Institute (JGI-PGF)"/>
            <person name="Lucas S."/>
            <person name="Copeland A."/>
            <person name="Lapidus A."/>
            <person name="Bruce D."/>
            <person name="Goodwin L."/>
            <person name="Pitluck S."/>
            <person name="Kyrpides N."/>
            <person name="Mavromatis K."/>
            <person name="Ivanova N."/>
            <person name="Munk A.C."/>
            <person name="Brettin T."/>
            <person name="Detter J.C."/>
            <person name="Han C."/>
            <person name="Tapia R."/>
            <person name="Land M."/>
            <person name="Hauser L."/>
            <person name="Markowitz V."/>
            <person name="Cheng J.-F."/>
            <person name="Hugenholtz P."/>
            <person name="Woyke T."/>
            <person name="Wu D."/>
            <person name="Gronow S."/>
            <person name="Wellnitz S."/>
            <person name="Brambilla E."/>
            <person name="Klenk H.-P."/>
            <person name="Eisen J.A."/>
        </authorList>
    </citation>
    <scope>NUCLEOTIDE SEQUENCE</scope>
    <source>
        <strain>WB4</strain>
    </source>
</reference>
<dbReference type="SUPFAM" id="SSF56281">
    <property type="entry name" value="Metallo-hydrolase/oxidoreductase"/>
    <property type="match status" value="1"/>
</dbReference>
<dbReference type="EMBL" id="CP002345">
    <property type="protein sequence ID" value="ADQ78829.1"/>
    <property type="molecule type" value="Genomic_DNA"/>
</dbReference>
<dbReference type="HOGENOM" id="CLU_030571_0_1_10"/>
<name>E4T285_PALPW</name>
<sequence>MKYLASLKLVVFSVFFYLITPVVLGQDNSVYKANKVADKVWAIVESADTPVNIYLVEGKDSAMVIDTGYGRGDLVTFVRTLTKLPLIVVNTHGHGDHDGNDSQFSKIYAHPADFGMINASFNREKRRKTVLPGEVVAPPTLSPVKDGYIFNLGGRKLEVIEVPGHTHGSICLLDAQNRILFAGDNSNTVVWLFLSDCYPLEVYLKSLQKVEKRSNEYDIVMPGHNEPLPKAFISDQIGCVKSILAGTCSPKPYNKSAFTAGAMLCRYQTAEVAYDPNNLREK</sequence>
<dbReference type="InterPro" id="IPR036866">
    <property type="entry name" value="RibonucZ/Hydroxyglut_hydro"/>
</dbReference>
<dbReference type="Gene3D" id="3.60.15.10">
    <property type="entry name" value="Ribonuclease Z/Hydroxyacylglutathione hydrolase-like"/>
    <property type="match status" value="1"/>
</dbReference>
<organism evidence="2 3">
    <name type="scientific">Paludibacter propionicigenes (strain DSM 17365 / JCM 13257 / WB4)</name>
    <dbReference type="NCBI Taxonomy" id="694427"/>
    <lineage>
        <taxon>Bacteria</taxon>
        <taxon>Pseudomonadati</taxon>
        <taxon>Bacteroidota</taxon>
        <taxon>Bacteroidia</taxon>
        <taxon>Bacteroidales</taxon>
        <taxon>Paludibacteraceae</taxon>
        <taxon>Paludibacter</taxon>
    </lineage>
</organism>
<dbReference type="SMART" id="SM00849">
    <property type="entry name" value="Lactamase_B"/>
    <property type="match status" value="1"/>
</dbReference>
<evidence type="ECO:0000259" key="1">
    <source>
        <dbReference type="SMART" id="SM00849"/>
    </source>
</evidence>
<feature type="domain" description="Metallo-beta-lactamase" evidence="1">
    <location>
        <begin position="50"/>
        <end position="224"/>
    </location>
</feature>
<dbReference type="eggNOG" id="COG0491">
    <property type="taxonomic scope" value="Bacteria"/>
</dbReference>
<dbReference type="InterPro" id="IPR050855">
    <property type="entry name" value="NDM-1-like"/>
</dbReference>
<dbReference type="OrthoDB" id="9802248at2"/>
<dbReference type="AlphaFoldDB" id="E4T285"/>
<evidence type="ECO:0000313" key="3">
    <source>
        <dbReference type="Proteomes" id="UP000008718"/>
    </source>
</evidence>
<dbReference type="RefSeq" id="WP_013444198.1">
    <property type="nucleotide sequence ID" value="NC_014734.1"/>
</dbReference>
<accession>E4T285</accession>
<dbReference type="PANTHER" id="PTHR42951">
    <property type="entry name" value="METALLO-BETA-LACTAMASE DOMAIN-CONTAINING"/>
    <property type="match status" value="1"/>
</dbReference>
<dbReference type="Pfam" id="PF00753">
    <property type="entry name" value="Lactamase_B"/>
    <property type="match status" value="1"/>
</dbReference>
<proteinExistence type="predicted"/>
<dbReference type="PANTHER" id="PTHR42951:SF22">
    <property type="entry name" value="METALLO BETA-LACTAMASE SUPERFAMILY LIPOPROTEIN"/>
    <property type="match status" value="1"/>
</dbReference>
<evidence type="ECO:0000313" key="2">
    <source>
        <dbReference type="EMBL" id="ADQ78829.1"/>
    </source>
</evidence>
<gene>
    <name evidence="2" type="ordered locus">Palpr_0673</name>
</gene>
<protein>
    <submittedName>
        <fullName evidence="2">Beta-lactamase domain-containing protein</fullName>
    </submittedName>
</protein>